<protein>
    <submittedName>
        <fullName evidence="1">Uncharacterized protein</fullName>
    </submittedName>
</protein>
<sequence>MDRYFSEATDADIKAFSQHDKFKTEDGFDMSIIADTVIRTKITLINNSGVLDNETSLLKKAAEDVGFELKTYNENGVEKILIPTTKKEVKLLLTFLDEDIFIAAISKIRFKSNSKRPMK</sequence>
<organism evidence="1 2">
    <name type="scientific">Serratia rubidaea</name>
    <name type="common">Serratia marinorubra</name>
    <dbReference type="NCBI Taxonomy" id="61652"/>
    <lineage>
        <taxon>Bacteria</taxon>
        <taxon>Pseudomonadati</taxon>
        <taxon>Pseudomonadota</taxon>
        <taxon>Gammaproteobacteria</taxon>
        <taxon>Enterobacterales</taxon>
        <taxon>Yersiniaceae</taxon>
        <taxon>Serratia</taxon>
    </lineage>
</organism>
<reference evidence="1 2" key="1">
    <citation type="submission" date="2019-05" db="EMBL/GenBank/DDBJ databases">
        <authorList>
            <consortium name="Pathogen Informatics"/>
        </authorList>
    </citation>
    <scope>NUCLEOTIDE SEQUENCE [LARGE SCALE GENOMIC DNA]</scope>
    <source>
        <strain evidence="1 2">NCTC12971</strain>
    </source>
</reference>
<dbReference type="Proteomes" id="UP000307968">
    <property type="component" value="Chromosome"/>
</dbReference>
<name>A0A4U9HJ02_SERRU</name>
<proteinExistence type="predicted"/>
<evidence type="ECO:0000313" key="1">
    <source>
        <dbReference type="EMBL" id="VTP62129.1"/>
    </source>
</evidence>
<dbReference type="EMBL" id="LR590463">
    <property type="protein sequence ID" value="VTP62129.1"/>
    <property type="molecule type" value="Genomic_DNA"/>
</dbReference>
<dbReference type="AlphaFoldDB" id="A0A4U9HJ02"/>
<gene>
    <name evidence="1" type="ORF">NCTC12971_02478</name>
</gene>
<accession>A0A4U9HJ02</accession>
<evidence type="ECO:0000313" key="2">
    <source>
        <dbReference type="Proteomes" id="UP000307968"/>
    </source>
</evidence>